<dbReference type="Pfam" id="PF25919">
    <property type="entry name" value="BSH_CusB"/>
    <property type="match status" value="1"/>
</dbReference>
<feature type="region of interest" description="Disordered" evidence="5">
    <location>
        <begin position="1"/>
        <end position="44"/>
    </location>
</feature>
<feature type="domain" description="CzcB-like C-terminal circularly permuted SH3-like" evidence="9">
    <location>
        <begin position="327"/>
        <end position="387"/>
    </location>
</feature>
<gene>
    <name evidence="10" type="ORF">HUE56_30515</name>
</gene>
<dbReference type="FunFam" id="2.40.420.20:FF:000003">
    <property type="entry name" value="Cation efflux system protein cusB"/>
    <property type="match status" value="1"/>
</dbReference>
<dbReference type="FunFam" id="2.40.30.170:FF:000010">
    <property type="entry name" value="Efflux RND transporter periplasmic adaptor subunit"/>
    <property type="match status" value="1"/>
</dbReference>
<feature type="compositionally biased region" description="Low complexity" evidence="5">
    <location>
        <begin position="29"/>
        <end position="42"/>
    </location>
</feature>
<sequence>MGLSDTSPVPKKDSMGMDYVPVYEGKDTPAQAATPAPNAAGPRKIQYYRNPMGLPDTSPVPKKDPMGMDYVPVYEGEDSASGTVTISPDKVQKLGVRTDTATRRAISRQVRAVGTVQVDERRLFIVAPKFEAWIERLLVDTTGDTVRKGQPLMEVYSPELVLAQQEYLVARQGGAQLAEASLQRLRNLDVPEEEIERLRKTGKASRTLSYRAAADGVVLEKSAVQGMRFMPGEALYRIADLSNVWLVADVFEQDLGYVKLGQEVDVTVNSLPGRTFTGKVSFVYPTLTAESRTGKVRVELPNIDGLLKPNLYATVHLNADLGAMTGLAVPDSALLDTGKRQAVLVEIGEGRYEPRDVKAGARADGFVQILAGLEEGERVVVRANFLIDSESNLRAALSAFGGGGGQHQHQ</sequence>
<comment type="similarity">
    <text evidence="1">Belongs to the membrane fusion protein (MFP) (TC 8.A.1) family.</text>
</comment>
<evidence type="ECO:0000256" key="2">
    <source>
        <dbReference type="ARBA" id="ARBA00022448"/>
    </source>
</evidence>
<protein>
    <submittedName>
        <fullName evidence="10">Efflux RND transporter periplasmic adaptor subunit</fullName>
    </submittedName>
</protein>
<feature type="domain" description="CusB-like three alpha-helical bundle" evidence="6">
    <location>
        <begin position="159"/>
        <end position="205"/>
    </location>
</feature>
<feature type="domain" description="CusB-like beta-barrel" evidence="8">
    <location>
        <begin position="243"/>
        <end position="319"/>
    </location>
</feature>
<dbReference type="OrthoDB" id="9806939at2"/>
<keyword evidence="11" id="KW-1185">Reference proteome</keyword>
<evidence type="ECO:0000259" key="8">
    <source>
        <dbReference type="Pfam" id="PF25954"/>
    </source>
</evidence>
<proteinExistence type="inferred from homology"/>
<dbReference type="PANTHER" id="PTHR30097">
    <property type="entry name" value="CATION EFFLUX SYSTEM PROTEIN CUSB"/>
    <property type="match status" value="1"/>
</dbReference>
<dbReference type="InterPro" id="IPR058792">
    <property type="entry name" value="Beta-barrel_RND_2"/>
</dbReference>
<dbReference type="GO" id="GO:0022857">
    <property type="term" value="F:transmembrane transporter activity"/>
    <property type="evidence" value="ECO:0007669"/>
    <property type="project" value="InterPro"/>
</dbReference>
<geneLocation type="plasmid" evidence="10 11">
    <name>unnamed7</name>
</geneLocation>
<keyword evidence="10" id="KW-0614">Plasmid</keyword>
<evidence type="ECO:0000313" key="10">
    <source>
        <dbReference type="EMBL" id="QKS54847.1"/>
    </source>
</evidence>
<dbReference type="Proteomes" id="UP000509702">
    <property type="component" value="Plasmid unnamed7"/>
</dbReference>
<organism evidence="10 11">
    <name type="scientific">Azospirillum oryzae</name>
    <dbReference type="NCBI Taxonomy" id="286727"/>
    <lineage>
        <taxon>Bacteria</taxon>
        <taxon>Pseudomonadati</taxon>
        <taxon>Pseudomonadota</taxon>
        <taxon>Alphaproteobacteria</taxon>
        <taxon>Rhodospirillales</taxon>
        <taxon>Azospirillaceae</taxon>
        <taxon>Azospirillum</taxon>
    </lineage>
</organism>
<keyword evidence="2" id="KW-0813">Transport</keyword>
<dbReference type="Pfam" id="PF25954">
    <property type="entry name" value="Beta-barrel_RND_2"/>
    <property type="match status" value="1"/>
</dbReference>
<evidence type="ECO:0000313" key="11">
    <source>
        <dbReference type="Proteomes" id="UP000509702"/>
    </source>
</evidence>
<evidence type="ECO:0000259" key="9">
    <source>
        <dbReference type="Pfam" id="PF25975"/>
    </source>
</evidence>
<dbReference type="GO" id="GO:0060003">
    <property type="term" value="P:copper ion export"/>
    <property type="evidence" value="ECO:0007669"/>
    <property type="project" value="TreeGrafter"/>
</dbReference>
<dbReference type="GO" id="GO:0015679">
    <property type="term" value="P:plasma membrane copper ion transport"/>
    <property type="evidence" value="ECO:0007669"/>
    <property type="project" value="TreeGrafter"/>
</dbReference>
<evidence type="ECO:0000256" key="3">
    <source>
        <dbReference type="ARBA" id="ARBA00022729"/>
    </source>
</evidence>
<dbReference type="InterPro" id="IPR058790">
    <property type="entry name" value="BSH_CusB"/>
</dbReference>
<dbReference type="Pfam" id="PF25869">
    <property type="entry name" value="3HB_CusB"/>
    <property type="match status" value="1"/>
</dbReference>
<dbReference type="GO" id="GO:0030288">
    <property type="term" value="C:outer membrane-bounded periplasmic space"/>
    <property type="evidence" value="ECO:0007669"/>
    <property type="project" value="TreeGrafter"/>
</dbReference>
<keyword evidence="4" id="KW-0406">Ion transport</keyword>
<dbReference type="PANTHER" id="PTHR30097:SF15">
    <property type="entry name" value="CATION EFFLUX SYSTEM PROTEIN CUSB"/>
    <property type="match status" value="1"/>
</dbReference>
<dbReference type="Gene3D" id="2.40.420.20">
    <property type="match status" value="1"/>
</dbReference>
<dbReference type="InterPro" id="IPR006143">
    <property type="entry name" value="RND_pump_MFP"/>
</dbReference>
<dbReference type="InterPro" id="IPR058649">
    <property type="entry name" value="CzcB_C"/>
</dbReference>
<dbReference type="NCBIfam" id="TIGR01730">
    <property type="entry name" value="RND_mfp"/>
    <property type="match status" value="1"/>
</dbReference>
<evidence type="ECO:0000259" key="7">
    <source>
        <dbReference type="Pfam" id="PF25919"/>
    </source>
</evidence>
<name>A0A6N1AXC6_9PROT</name>
<keyword evidence="3" id="KW-0732">Signal</keyword>
<dbReference type="Pfam" id="PF25975">
    <property type="entry name" value="CzcB_C"/>
    <property type="match status" value="1"/>
</dbReference>
<dbReference type="Gene3D" id="6.10.140.730">
    <property type="match status" value="1"/>
</dbReference>
<reference evidence="10 11" key="1">
    <citation type="submission" date="2020-06" db="EMBL/GenBank/DDBJ databases">
        <title>Complete genome of Azosprillum oryzae KACC14407.</title>
        <authorList>
            <person name="Kim M."/>
            <person name="Park Y.-J."/>
            <person name="Shin J.-H."/>
        </authorList>
    </citation>
    <scope>NUCLEOTIDE SEQUENCE [LARGE SCALE GENOMIC DNA]</scope>
    <source>
        <strain evidence="10 11">KACC 14407</strain>
        <plasmid evidence="10 11">unnamed7</plasmid>
    </source>
</reference>
<dbReference type="EMBL" id="CP054622">
    <property type="protein sequence ID" value="QKS54847.1"/>
    <property type="molecule type" value="Genomic_DNA"/>
</dbReference>
<dbReference type="KEGG" id="aoz:HUE56_30515"/>
<dbReference type="AlphaFoldDB" id="A0A6N1AXC6"/>
<feature type="domain" description="CusB-like barrel-sandwich hybrid" evidence="7">
    <location>
        <begin position="125"/>
        <end position="239"/>
    </location>
</feature>
<dbReference type="InterPro" id="IPR051909">
    <property type="entry name" value="MFP_Cation_Efflux"/>
</dbReference>
<evidence type="ECO:0000256" key="1">
    <source>
        <dbReference type="ARBA" id="ARBA00009477"/>
    </source>
</evidence>
<dbReference type="SUPFAM" id="SSF111369">
    <property type="entry name" value="HlyD-like secretion proteins"/>
    <property type="match status" value="1"/>
</dbReference>
<dbReference type="Gene3D" id="2.40.50.100">
    <property type="match status" value="1"/>
</dbReference>
<dbReference type="InterPro" id="IPR058791">
    <property type="entry name" value="3HB_CusB"/>
</dbReference>
<accession>A0A6N1AXC6</accession>
<dbReference type="Gene3D" id="2.40.30.170">
    <property type="match status" value="1"/>
</dbReference>
<evidence type="ECO:0000256" key="4">
    <source>
        <dbReference type="ARBA" id="ARBA00023065"/>
    </source>
</evidence>
<dbReference type="GO" id="GO:0016020">
    <property type="term" value="C:membrane"/>
    <property type="evidence" value="ECO:0007669"/>
    <property type="project" value="InterPro"/>
</dbReference>
<evidence type="ECO:0000259" key="6">
    <source>
        <dbReference type="Pfam" id="PF25869"/>
    </source>
</evidence>
<dbReference type="GO" id="GO:0046914">
    <property type="term" value="F:transition metal ion binding"/>
    <property type="evidence" value="ECO:0007669"/>
    <property type="project" value="TreeGrafter"/>
</dbReference>
<evidence type="ECO:0000256" key="5">
    <source>
        <dbReference type="SAM" id="MobiDB-lite"/>
    </source>
</evidence>